<keyword evidence="1" id="KW-0472">Membrane</keyword>
<sequence length="333" mass="38440">MQVVVLPVYVIGMNWLLLGAVYWQSWRVWAGATVLAGMFSFGNWLLNNIQANWVRDRFSAYSQILGRSIVMAIWLCLLGAGFTVGMYKTFIWFGFTAYDGQRLQYSIYFQVIVILIILAIHESIFAFDEWQQTVTETERLKKARLQSQFESLKQQINPHFLFNSLNTLSVLIEDSPKTASRFLDEMSHVYRYLLRANEEELTELRTELAFVRSYVYLLQIRHGDGFAVREQISDAWMDYRIAPLTLQLLVENAVKHNVILPEQQLVITMTVGDDGLLRVQNNLQRRAVPVVSDRVGLSNIVAKYRLLGDREVQVVEAEGNFNVVIPLLEPEKH</sequence>
<dbReference type="GO" id="GO:0000155">
    <property type="term" value="F:phosphorelay sensor kinase activity"/>
    <property type="evidence" value="ECO:0007669"/>
    <property type="project" value="InterPro"/>
</dbReference>
<feature type="transmembrane region" description="Helical" evidence="1">
    <location>
        <begin position="68"/>
        <end position="87"/>
    </location>
</feature>
<gene>
    <name evidence="3" type="ORF">BLX24_11425</name>
</gene>
<dbReference type="Proteomes" id="UP000181790">
    <property type="component" value="Unassembled WGS sequence"/>
</dbReference>
<dbReference type="Pfam" id="PF06580">
    <property type="entry name" value="His_kinase"/>
    <property type="match status" value="1"/>
</dbReference>
<accession>A0A1S2VK56</accession>
<dbReference type="InterPro" id="IPR010559">
    <property type="entry name" value="Sig_transdc_His_kin_internal"/>
</dbReference>
<evidence type="ECO:0000313" key="3">
    <source>
        <dbReference type="EMBL" id="OIN59113.1"/>
    </source>
</evidence>
<evidence type="ECO:0000256" key="1">
    <source>
        <dbReference type="SAM" id="Phobius"/>
    </source>
</evidence>
<organism evidence="3 4">
    <name type="scientific">Arsenicibacter rosenii</name>
    <dbReference type="NCBI Taxonomy" id="1750698"/>
    <lineage>
        <taxon>Bacteria</taxon>
        <taxon>Pseudomonadati</taxon>
        <taxon>Bacteroidota</taxon>
        <taxon>Cytophagia</taxon>
        <taxon>Cytophagales</taxon>
        <taxon>Spirosomataceae</taxon>
        <taxon>Arsenicibacter</taxon>
    </lineage>
</organism>
<protein>
    <recommendedName>
        <fullName evidence="2">Signal transduction histidine kinase internal region domain-containing protein</fullName>
    </recommendedName>
</protein>
<reference evidence="3 4" key="1">
    <citation type="submission" date="2016-10" db="EMBL/GenBank/DDBJ databases">
        <title>Arsenicibacter rosenii gen. nov., sp. nov., an efficient arsenic-methylating bacterium isolated from an arsenic-contaminated paddy soil.</title>
        <authorList>
            <person name="Huang K."/>
        </authorList>
    </citation>
    <scope>NUCLEOTIDE SEQUENCE [LARGE SCALE GENOMIC DNA]</scope>
    <source>
        <strain evidence="3 4">SM-1</strain>
    </source>
</reference>
<dbReference type="AlphaFoldDB" id="A0A1S2VK56"/>
<keyword evidence="1" id="KW-0812">Transmembrane</keyword>
<evidence type="ECO:0000313" key="4">
    <source>
        <dbReference type="Proteomes" id="UP000181790"/>
    </source>
</evidence>
<evidence type="ECO:0000259" key="2">
    <source>
        <dbReference type="Pfam" id="PF06580"/>
    </source>
</evidence>
<dbReference type="PANTHER" id="PTHR34220">
    <property type="entry name" value="SENSOR HISTIDINE KINASE YPDA"/>
    <property type="match status" value="1"/>
</dbReference>
<dbReference type="PANTHER" id="PTHR34220:SF7">
    <property type="entry name" value="SENSOR HISTIDINE KINASE YPDA"/>
    <property type="match status" value="1"/>
</dbReference>
<dbReference type="GO" id="GO:0016020">
    <property type="term" value="C:membrane"/>
    <property type="evidence" value="ECO:0007669"/>
    <property type="project" value="InterPro"/>
</dbReference>
<dbReference type="EMBL" id="MORL01000005">
    <property type="protein sequence ID" value="OIN59113.1"/>
    <property type="molecule type" value="Genomic_DNA"/>
</dbReference>
<feature type="domain" description="Signal transduction histidine kinase internal region" evidence="2">
    <location>
        <begin position="148"/>
        <end position="225"/>
    </location>
</feature>
<feature type="transmembrane region" description="Helical" evidence="1">
    <location>
        <begin position="107"/>
        <end position="127"/>
    </location>
</feature>
<proteinExistence type="predicted"/>
<dbReference type="InterPro" id="IPR050640">
    <property type="entry name" value="Bact_2-comp_sensor_kinase"/>
</dbReference>
<feature type="transmembrane region" description="Helical" evidence="1">
    <location>
        <begin position="5"/>
        <end position="23"/>
    </location>
</feature>
<comment type="caution">
    <text evidence="3">The sequence shown here is derived from an EMBL/GenBank/DDBJ whole genome shotgun (WGS) entry which is preliminary data.</text>
</comment>
<feature type="transmembrane region" description="Helical" evidence="1">
    <location>
        <begin position="29"/>
        <end position="47"/>
    </location>
</feature>
<keyword evidence="1" id="KW-1133">Transmembrane helix</keyword>
<name>A0A1S2VK56_9BACT</name>
<keyword evidence="4" id="KW-1185">Reference proteome</keyword>